<dbReference type="SUPFAM" id="SSF52266">
    <property type="entry name" value="SGNH hydrolase"/>
    <property type="match status" value="1"/>
</dbReference>
<dbReference type="RefSeq" id="WP_132620490.1">
    <property type="nucleotide sequence ID" value="NZ_SMKQ01000194.1"/>
</dbReference>
<evidence type="ECO:0000313" key="1">
    <source>
        <dbReference type="EMBL" id="TDD37023.1"/>
    </source>
</evidence>
<dbReference type="Gene3D" id="3.40.50.1110">
    <property type="entry name" value="SGNH hydrolase"/>
    <property type="match status" value="1"/>
</dbReference>
<comment type="caution">
    <text evidence="1">The sequence shown here is derived from an EMBL/GenBank/DDBJ whole genome shotgun (WGS) entry which is preliminary data.</text>
</comment>
<evidence type="ECO:0000313" key="2">
    <source>
        <dbReference type="Proteomes" id="UP000295302"/>
    </source>
</evidence>
<organism evidence="1 2">
    <name type="scientific">Nonomuraea terrae</name>
    <dbReference type="NCBI Taxonomy" id="2530383"/>
    <lineage>
        <taxon>Bacteria</taxon>
        <taxon>Bacillati</taxon>
        <taxon>Actinomycetota</taxon>
        <taxon>Actinomycetes</taxon>
        <taxon>Streptosporangiales</taxon>
        <taxon>Streptosporangiaceae</taxon>
        <taxon>Nonomuraea</taxon>
    </lineage>
</organism>
<keyword evidence="2" id="KW-1185">Reference proteome</keyword>
<name>A0A4R4XZC8_9ACTN</name>
<protein>
    <recommendedName>
        <fullName evidence="3">SGNH hydrolase-type esterase domain-containing protein</fullName>
    </recommendedName>
</protein>
<accession>A0A4R4XZC8</accession>
<dbReference type="Proteomes" id="UP000295302">
    <property type="component" value="Unassembled WGS sequence"/>
</dbReference>
<dbReference type="OrthoDB" id="3474033at2"/>
<gene>
    <name evidence="1" type="ORF">E1286_37720</name>
</gene>
<evidence type="ECO:0008006" key="3">
    <source>
        <dbReference type="Google" id="ProtNLM"/>
    </source>
</evidence>
<proteinExistence type="predicted"/>
<dbReference type="EMBL" id="SMKQ01000194">
    <property type="protein sequence ID" value="TDD37023.1"/>
    <property type="molecule type" value="Genomic_DNA"/>
</dbReference>
<reference evidence="1 2" key="1">
    <citation type="submission" date="2019-03" db="EMBL/GenBank/DDBJ databases">
        <title>Draft genome sequences of novel Actinobacteria.</title>
        <authorList>
            <person name="Sahin N."/>
            <person name="Ay H."/>
            <person name="Saygin H."/>
        </authorList>
    </citation>
    <scope>NUCLEOTIDE SEQUENCE [LARGE SCALE GENOMIC DNA]</scope>
    <source>
        <strain evidence="1 2">CH32</strain>
    </source>
</reference>
<dbReference type="InterPro" id="IPR036514">
    <property type="entry name" value="SGNH_hydro_sf"/>
</dbReference>
<dbReference type="AlphaFoldDB" id="A0A4R4XZC8"/>
<sequence length="136" mass="14100">MIVSAGGNDALRRSFDDERFGADLTSIVGPLVAQGVQLVPIGLFDLARSGLVPDPYAGPVAERFDRLDALTGRVAAEHGGVHVGNHAHPLVADPGIFAGDRIPCNARGHATAAANLARTLSSLLTRSEAQDTAPLE</sequence>